<organism evidence="2 3">
    <name type="scientific">Halocaridina rubra</name>
    <name type="common">Hawaiian red shrimp</name>
    <dbReference type="NCBI Taxonomy" id="373956"/>
    <lineage>
        <taxon>Eukaryota</taxon>
        <taxon>Metazoa</taxon>
        <taxon>Ecdysozoa</taxon>
        <taxon>Arthropoda</taxon>
        <taxon>Crustacea</taxon>
        <taxon>Multicrustacea</taxon>
        <taxon>Malacostraca</taxon>
        <taxon>Eumalacostraca</taxon>
        <taxon>Eucarida</taxon>
        <taxon>Decapoda</taxon>
        <taxon>Pleocyemata</taxon>
        <taxon>Caridea</taxon>
        <taxon>Atyoidea</taxon>
        <taxon>Atyidae</taxon>
        <taxon>Halocaridina</taxon>
    </lineage>
</organism>
<sequence>FNHGFLTATFSGLGEVGFAVAARQEKERLRKDLAVTKQKEISRNKRRRITEEEAKKTREEGTTYEAGGL</sequence>
<evidence type="ECO:0000256" key="1">
    <source>
        <dbReference type="SAM" id="MobiDB-lite"/>
    </source>
</evidence>
<feature type="region of interest" description="Disordered" evidence="1">
    <location>
        <begin position="44"/>
        <end position="69"/>
    </location>
</feature>
<dbReference type="EMBL" id="JAXCGZ010019052">
    <property type="protein sequence ID" value="KAK7066720.1"/>
    <property type="molecule type" value="Genomic_DNA"/>
</dbReference>
<gene>
    <name evidence="2" type="ORF">SK128_024893</name>
</gene>
<keyword evidence="3" id="KW-1185">Reference proteome</keyword>
<feature type="non-terminal residue" evidence="2">
    <location>
        <position position="1"/>
    </location>
</feature>
<accession>A0AAN8WI83</accession>
<reference evidence="2 3" key="1">
    <citation type="submission" date="2023-11" db="EMBL/GenBank/DDBJ databases">
        <title>Halocaridina rubra genome assembly.</title>
        <authorList>
            <person name="Smith C."/>
        </authorList>
    </citation>
    <scope>NUCLEOTIDE SEQUENCE [LARGE SCALE GENOMIC DNA]</scope>
    <source>
        <strain evidence="2">EP-1</strain>
        <tissue evidence="2">Whole</tissue>
    </source>
</reference>
<proteinExistence type="predicted"/>
<dbReference type="AlphaFoldDB" id="A0AAN8WI83"/>
<evidence type="ECO:0000313" key="2">
    <source>
        <dbReference type="EMBL" id="KAK7066720.1"/>
    </source>
</evidence>
<protein>
    <submittedName>
        <fullName evidence="2">Uncharacterized protein</fullName>
    </submittedName>
</protein>
<dbReference type="Proteomes" id="UP001381693">
    <property type="component" value="Unassembled WGS sequence"/>
</dbReference>
<comment type="caution">
    <text evidence="2">The sequence shown here is derived from an EMBL/GenBank/DDBJ whole genome shotgun (WGS) entry which is preliminary data.</text>
</comment>
<name>A0AAN8WI83_HALRR</name>
<feature type="compositionally biased region" description="Basic and acidic residues" evidence="1">
    <location>
        <begin position="44"/>
        <end position="61"/>
    </location>
</feature>
<evidence type="ECO:0000313" key="3">
    <source>
        <dbReference type="Proteomes" id="UP001381693"/>
    </source>
</evidence>